<dbReference type="InterPro" id="IPR017896">
    <property type="entry name" value="4Fe4S_Fe-S-bd"/>
</dbReference>
<dbReference type="PROSITE" id="PS51379">
    <property type="entry name" value="4FE4S_FER_2"/>
    <property type="match status" value="2"/>
</dbReference>
<evidence type="ECO:0000256" key="2">
    <source>
        <dbReference type="ARBA" id="ARBA00023004"/>
    </source>
</evidence>
<dbReference type="EMBL" id="JBHRSK010000004">
    <property type="protein sequence ID" value="MFC2967893.1"/>
    <property type="molecule type" value="Genomic_DNA"/>
</dbReference>
<dbReference type="InterPro" id="IPR017900">
    <property type="entry name" value="4Fe4S_Fe_S_CS"/>
</dbReference>
<keyword evidence="1" id="KW-0479">Metal-binding</keyword>
<gene>
    <name evidence="5" type="ORF">ACFOES_07290</name>
</gene>
<dbReference type="PANTHER" id="PTHR40447">
    <property type="entry name" value="ANAEROBIC SULFITE REDUCTASE SUBUNIT A"/>
    <property type="match status" value="1"/>
</dbReference>
<dbReference type="Proteomes" id="UP001595443">
    <property type="component" value="Unassembled WGS sequence"/>
</dbReference>
<dbReference type="PANTHER" id="PTHR40447:SF1">
    <property type="entry name" value="ANAEROBIC SULFITE REDUCTASE SUBUNIT A"/>
    <property type="match status" value="1"/>
</dbReference>
<dbReference type="PROSITE" id="PS00198">
    <property type="entry name" value="4FE4S_FER_1"/>
    <property type="match status" value="2"/>
</dbReference>
<dbReference type="InterPro" id="IPR009051">
    <property type="entry name" value="Helical_ferredxn"/>
</dbReference>
<dbReference type="Gene3D" id="1.10.1060.10">
    <property type="entry name" value="Alpha-helical ferredoxin"/>
    <property type="match status" value="1"/>
</dbReference>
<comment type="caution">
    <text evidence="5">The sequence shown here is derived from an EMBL/GenBank/DDBJ whole genome shotgun (WGS) entry which is preliminary data.</text>
</comment>
<sequence>MSDAGRHVIATPEPLLQRLAAQGWRVIGPKPRDGAICYEEIGPGDLPRGMTDSQQPGQYRLEPGDPGRWFDYVVGPQSWKKWLFPARQKLWSAARDGSGFTVEAPGDAWPKTAFFGVRPCEIAAMGIQDRVFDNGSFADPGYGARRAETLIVTVNCARAAETCFCAAMNTGPRAEGGYDLALTELERGGFLLEVGSAAGAALLDGLDLAPAGPDHVEAGRAVSRATAASQSRSMPAEIAPILRDAAEHPQWELVADRCLSCANCTLVCPTCFCSDVEDSTDLSGDHAERWRVWDSCFTAEFSHVHGGSVRQSTRSRYRQWMTHKLSSWHDQFGTSGCTGCGRCIAWCPVGIDITEEAAAFAASKEG</sequence>
<evidence type="ECO:0000313" key="5">
    <source>
        <dbReference type="EMBL" id="MFC2967893.1"/>
    </source>
</evidence>
<dbReference type="RefSeq" id="WP_377832540.1">
    <property type="nucleotide sequence ID" value="NZ_JBHRSK010000004.1"/>
</dbReference>
<organism evidence="5 6">
    <name type="scientific">Acidimangrovimonas pyrenivorans</name>
    <dbReference type="NCBI Taxonomy" id="2030798"/>
    <lineage>
        <taxon>Bacteria</taxon>
        <taxon>Pseudomonadati</taxon>
        <taxon>Pseudomonadota</taxon>
        <taxon>Alphaproteobacteria</taxon>
        <taxon>Rhodobacterales</taxon>
        <taxon>Paracoccaceae</taxon>
        <taxon>Acidimangrovimonas</taxon>
    </lineage>
</organism>
<keyword evidence="3" id="KW-0411">Iron-sulfur</keyword>
<evidence type="ECO:0000259" key="4">
    <source>
        <dbReference type="PROSITE" id="PS51379"/>
    </source>
</evidence>
<protein>
    <submittedName>
        <fullName evidence="5">4Fe-4S dicluster domain-containing protein</fullName>
    </submittedName>
</protein>
<keyword evidence="6" id="KW-1185">Reference proteome</keyword>
<dbReference type="Pfam" id="PF17179">
    <property type="entry name" value="Fer4_22"/>
    <property type="match status" value="1"/>
</dbReference>
<feature type="domain" description="4Fe-4S ferredoxin-type" evidence="4">
    <location>
        <begin position="249"/>
        <end position="279"/>
    </location>
</feature>
<accession>A0ABV7AG19</accession>
<feature type="domain" description="4Fe-4S ferredoxin-type" evidence="4">
    <location>
        <begin position="328"/>
        <end position="356"/>
    </location>
</feature>
<keyword evidence="2" id="KW-0408">Iron</keyword>
<evidence type="ECO:0000256" key="1">
    <source>
        <dbReference type="ARBA" id="ARBA00022723"/>
    </source>
</evidence>
<evidence type="ECO:0000313" key="6">
    <source>
        <dbReference type="Proteomes" id="UP001595443"/>
    </source>
</evidence>
<proteinExistence type="predicted"/>
<evidence type="ECO:0000256" key="3">
    <source>
        <dbReference type="ARBA" id="ARBA00023014"/>
    </source>
</evidence>
<dbReference type="SUPFAM" id="SSF46548">
    <property type="entry name" value="alpha-helical ferredoxin"/>
    <property type="match status" value="1"/>
</dbReference>
<reference evidence="6" key="1">
    <citation type="journal article" date="2019" name="Int. J. Syst. Evol. Microbiol.">
        <title>The Global Catalogue of Microorganisms (GCM) 10K type strain sequencing project: providing services to taxonomists for standard genome sequencing and annotation.</title>
        <authorList>
            <consortium name="The Broad Institute Genomics Platform"/>
            <consortium name="The Broad Institute Genome Sequencing Center for Infectious Disease"/>
            <person name="Wu L."/>
            <person name="Ma J."/>
        </authorList>
    </citation>
    <scope>NUCLEOTIDE SEQUENCE [LARGE SCALE GENOMIC DNA]</scope>
    <source>
        <strain evidence="6">KCTC 62192</strain>
    </source>
</reference>
<name>A0ABV7AG19_9RHOB</name>